<sequence>MDATLTTATWYWLLIPMPLVVLLSLLSWLVHVLGARRGEG</sequence>
<keyword evidence="1" id="KW-0812">Transmembrane</keyword>
<proteinExistence type="predicted"/>
<feature type="transmembrane region" description="Helical" evidence="1">
    <location>
        <begin position="12"/>
        <end position="34"/>
    </location>
</feature>
<organism evidence="2 3">
    <name type="scientific">Roseospira visakhapatnamensis</name>
    <dbReference type="NCBI Taxonomy" id="390880"/>
    <lineage>
        <taxon>Bacteria</taxon>
        <taxon>Pseudomonadati</taxon>
        <taxon>Pseudomonadota</taxon>
        <taxon>Alphaproteobacteria</taxon>
        <taxon>Rhodospirillales</taxon>
        <taxon>Rhodospirillaceae</taxon>
        <taxon>Roseospira</taxon>
    </lineage>
</organism>
<reference evidence="2 3" key="1">
    <citation type="submission" date="2020-08" db="EMBL/GenBank/DDBJ databases">
        <title>Genome sequencing of Purple Non-Sulfur Bacteria from various extreme environments.</title>
        <authorList>
            <person name="Mayer M."/>
        </authorList>
    </citation>
    <scope>NUCLEOTIDE SEQUENCE [LARGE SCALE GENOMIC DNA]</scope>
    <source>
        <strain evidence="2 3">JA131</strain>
    </source>
</reference>
<evidence type="ECO:0000313" key="3">
    <source>
        <dbReference type="Proteomes" id="UP000554286"/>
    </source>
</evidence>
<keyword evidence="3" id="KW-1185">Reference proteome</keyword>
<evidence type="ECO:0000313" key="2">
    <source>
        <dbReference type="EMBL" id="MBB4264600.1"/>
    </source>
</evidence>
<dbReference type="AlphaFoldDB" id="A0A7W6RA40"/>
<keyword evidence="1" id="KW-0472">Membrane</keyword>
<comment type="caution">
    <text evidence="2">The sequence shown here is derived from an EMBL/GenBank/DDBJ whole genome shotgun (WGS) entry which is preliminary data.</text>
</comment>
<accession>A0A7W6RA40</accession>
<gene>
    <name evidence="2" type="ORF">GGD89_000206</name>
</gene>
<protein>
    <submittedName>
        <fullName evidence="2">Uncharacterized protein (DUF983 family)</fullName>
    </submittedName>
</protein>
<keyword evidence="1" id="KW-1133">Transmembrane helix</keyword>
<evidence type="ECO:0000256" key="1">
    <source>
        <dbReference type="SAM" id="Phobius"/>
    </source>
</evidence>
<dbReference type="EMBL" id="JACIGK010000001">
    <property type="protein sequence ID" value="MBB4264600.1"/>
    <property type="molecule type" value="Genomic_DNA"/>
</dbReference>
<name>A0A7W6RA40_9PROT</name>
<dbReference type="Proteomes" id="UP000554286">
    <property type="component" value="Unassembled WGS sequence"/>
</dbReference>